<dbReference type="InterPro" id="IPR006657">
    <property type="entry name" value="MoPterin_dinucl-bd_dom"/>
</dbReference>
<dbReference type="SMART" id="SM00926">
    <property type="entry name" value="Molybdop_Fe4S4"/>
    <property type="match status" value="1"/>
</dbReference>
<dbReference type="SUPFAM" id="SSF53706">
    <property type="entry name" value="Formate dehydrogenase/DMSO reductase, domains 1-3"/>
    <property type="match status" value="1"/>
</dbReference>
<gene>
    <name evidence="10" type="ORF">MNB_SM-6-1353</name>
</gene>
<evidence type="ECO:0000256" key="4">
    <source>
        <dbReference type="ARBA" id="ARBA00022723"/>
    </source>
</evidence>
<dbReference type="Pfam" id="PF00384">
    <property type="entry name" value="Molybdopterin"/>
    <property type="match status" value="1"/>
</dbReference>
<dbReference type="SUPFAM" id="SSF50692">
    <property type="entry name" value="ADC-like"/>
    <property type="match status" value="1"/>
</dbReference>
<keyword evidence="4" id="KW-0479">Metal-binding</keyword>
<keyword evidence="3" id="KW-0500">Molybdenum</keyword>
<evidence type="ECO:0000256" key="6">
    <source>
        <dbReference type="ARBA" id="ARBA00023002"/>
    </source>
</evidence>
<evidence type="ECO:0000256" key="5">
    <source>
        <dbReference type="ARBA" id="ARBA00022729"/>
    </source>
</evidence>
<feature type="domain" description="4Fe-4S Mo/W bis-MGD-type" evidence="9">
    <location>
        <begin position="53"/>
        <end position="109"/>
    </location>
</feature>
<name>A0A1W1C089_9ZZZZ</name>
<keyword evidence="2" id="KW-0004">4Fe-4S</keyword>
<dbReference type="Pfam" id="PF01568">
    <property type="entry name" value="Molydop_binding"/>
    <property type="match status" value="1"/>
</dbReference>
<dbReference type="InterPro" id="IPR006311">
    <property type="entry name" value="TAT_signal"/>
</dbReference>
<dbReference type="InterPro" id="IPR006963">
    <property type="entry name" value="Mopterin_OxRdtase_4Fe-4S_dom"/>
</dbReference>
<dbReference type="Gene3D" id="3.40.228.10">
    <property type="entry name" value="Dimethylsulfoxide Reductase, domain 2"/>
    <property type="match status" value="1"/>
</dbReference>
<dbReference type="PANTHER" id="PTHR43742:SF9">
    <property type="entry name" value="TETRATHIONATE REDUCTASE SUBUNIT A"/>
    <property type="match status" value="1"/>
</dbReference>
<dbReference type="InterPro" id="IPR019546">
    <property type="entry name" value="TAT_signal_bac_arc"/>
</dbReference>
<evidence type="ECO:0000313" key="10">
    <source>
        <dbReference type="EMBL" id="SFV59137.1"/>
    </source>
</evidence>
<dbReference type="InterPro" id="IPR050612">
    <property type="entry name" value="Prok_Mopterin_Oxidored"/>
</dbReference>
<keyword evidence="7" id="KW-0408">Iron</keyword>
<dbReference type="InterPro" id="IPR009010">
    <property type="entry name" value="Asp_de-COase-like_dom_sf"/>
</dbReference>
<dbReference type="GO" id="GO:0043546">
    <property type="term" value="F:molybdopterin cofactor binding"/>
    <property type="evidence" value="ECO:0007669"/>
    <property type="project" value="InterPro"/>
</dbReference>
<accession>A0A1W1C089</accession>
<reference evidence="10" key="1">
    <citation type="submission" date="2016-10" db="EMBL/GenBank/DDBJ databases">
        <authorList>
            <person name="de Groot N.N."/>
        </authorList>
    </citation>
    <scope>NUCLEOTIDE SEQUENCE</scope>
</reference>
<evidence type="ECO:0000259" key="9">
    <source>
        <dbReference type="PROSITE" id="PS51669"/>
    </source>
</evidence>
<dbReference type="NCBIfam" id="TIGR01409">
    <property type="entry name" value="TAT_signal_seq"/>
    <property type="match status" value="1"/>
</dbReference>
<dbReference type="Pfam" id="PF10518">
    <property type="entry name" value="TAT_signal"/>
    <property type="match status" value="1"/>
</dbReference>
<sequence>MSEIINLKRRNFLKGSAAAAAGVTLASSSAYALSAYEEAGSIKEEKEKEIKNAKFTPAVCGMCVNMCGVIVRNVEGKVKKIDPNPLYPKSRSFMCARGNAGIASEYDPDRVTTPLIRVGKRGEGKYRKATWDEALDYISKKMIKIIDEEKDNRSTILFGMGATSGVVDEPIMANLLNGLGTANFIDHFSTCFAPSFIANKVTFGTWGLADFRNTKYLLNLGANRAESIVTPDTLDLFRKTHKRGIEKVVYVDVRYNNTASHADEFIPIKAGTDGALMLAMIKETIDNDYHKTPYKADYIAKYVDGIDELEDYFKNGEGAKYTPEWAEKITGIPASTIKRITKEFSDAAEKYKGAANCYRSRKSTWYYQDFEFRRAQAIFNSIHGCVNRPGGVVFGNKLKFESYEYEDFPIYDNAKPRIDMASVEKGTYPLANPVKGSWPIIRDTIHSINTRWKKGEKLKDYEYPVRIAIHYKQNPMQSVPDYDKTAEMYESMDLVIAIDILPTDTATYADVILPDTVYVERESPLMAFGTIEPYITWRSQGVKPRDKAKSVYFMAKELSKRLEKPLAAITFKYTWDADDLGVELPNNFDLAKYLTDDFEVDEAKLKADIKDEKLVKAILEHAGEDDLDISSYKISAPFERTIDEYNEETMKELYGEEAAKIAREWGVYWPGIEKAVKAGILDEHTKALKKDVKNKHEYEADMYKKFCTLPKDYYILPKKGKFIKLAQRGLEGKKFKNPINGEHEILGKFPMWRDSLYRTPNVKDKEVRIIIGRHAYFTQSMHPNNYLLLDLMNYNYMWINDELAKEMGLKFKDEVELKNRNGKTERAKVYPTKKVPKDTVFIASGFGAQSNMLTLGYKNGISHAIIFENAIEPIIGSIASNETFVKIRKV</sequence>
<dbReference type="AlphaFoldDB" id="A0A1W1C089"/>
<dbReference type="GO" id="GO:0046872">
    <property type="term" value="F:metal ion binding"/>
    <property type="evidence" value="ECO:0007669"/>
    <property type="project" value="UniProtKB-KW"/>
</dbReference>
<dbReference type="Gene3D" id="2.20.25.90">
    <property type="entry name" value="ADC-like domains"/>
    <property type="match status" value="1"/>
</dbReference>
<dbReference type="PROSITE" id="PS51669">
    <property type="entry name" value="4FE4S_MOW_BIS_MGD"/>
    <property type="match status" value="1"/>
</dbReference>
<dbReference type="EMBL" id="FPHK01000036">
    <property type="protein sequence ID" value="SFV59137.1"/>
    <property type="molecule type" value="Genomic_DNA"/>
</dbReference>
<proteinExistence type="inferred from homology"/>
<dbReference type="Pfam" id="PF04879">
    <property type="entry name" value="Molybdop_Fe4S4"/>
    <property type="match status" value="1"/>
</dbReference>
<dbReference type="InterPro" id="IPR006656">
    <property type="entry name" value="Mopterin_OxRdtase"/>
</dbReference>
<evidence type="ECO:0000256" key="2">
    <source>
        <dbReference type="ARBA" id="ARBA00022485"/>
    </source>
</evidence>
<organism evidence="10">
    <name type="scientific">hydrothermal vent metagenome</name>
    <dbReference type="NCBI Taxonomy" id="652676"/>
    <lineage>
        <taxon>unclassified sequences</taxon>
        <taxon>metagenomes</taxon>
        <taxon>ecological metagenomes</taxon>
    </lineage>
</organism>
<evidence type="ECO:0000256" key="1">
    <source>
        <dbReference type="ARBA" id="ARBA00010312"/>
    </source>
</evidence>
<keyword evidence="5" id="KW-0732">Signal</keyword>
<dbReference type="GO" id="GO:0051539">
    <property type="term" value="F:4 iron, 4 sulfur cluster binding"/>
    <property type="evidence" value="ECO:0007669"/>
    <property type="project" value="UniProtKB-KW"/>
</dbReference>
<keyword evidence="8" id="KW-0411">Iron-sulfur</keyword>
<keyword evidence="6" id="KW-0560">Oxidoreductase</keyword>
<dbReference type="Gene3D" id="2.40.40.20">
    <property type="match status" value="1"/>
</dbReference>
<dbReference type="GO" id="GO:0016491">
    <property type="term" value="F:oxidoreductase activity"/>
    <property type="evidence" value="ECO:0007669"/>
    <property type="project" value="UniProtKB-KW"/>
</dbReference>
<evidence type="ECO:0000256" key="7">
    <source>
        <dbReference type="ARBA" id="ARBA00023004"/>
    </source>
</evidence>
<evidence type="ECO:0000256" key="8">
    <source>
        <dbReference type="ARBA" id="ARBA00023014"/>
    </source>
</evidence>
<evidence type="ECO:0000256" key="3">
    <source>
        <dbReference type="ARBA" id="ARBA00022505"/>
    </source>
</evidence>
<dbReference type="PANTHER" id="PTHR43742">
    <property type="entry name" value="TRIMETHYLAMINE-N-OXIDE REDUCTASE"/>
    <property type="match status" value="1"/>
</dbReference>
<dbReference type="Gene3D" id="3.40.50.740">
    <property type="match status" value="1"/>
</dbReference>
<dbReference type="PROSITE" id="PS51318">
    <property type="entry name" value="TAT"/>
    <property type="match status" value="1"/>
</dbReference>
<protein>
    <submittedName>
        <fullName evidence="10">Anaerobic dehydrogenases, typically selenocysteine-containing</fullName>
    </submittedName>
</protein>
<comment type="similarity">
    <text evidence="1">Belongs to the prokaryotic molybdopterin-containing oxidoreductase family.</text>
</comment>